<protein>
    <recommendedName>
        <fullName evidence="4">Membrane protease subunit</fullName>
    </recommendedName>
</protein>
<evidence type="ECO:0000313" key="2">
    <source>
        <dbReference type="EMBL" id="ENZ83358.1"/>
    </source>
</evidence>
<sequence length="142" mass="15556" precursor="true">MRSLSFAGIGVILVVIVALLVGWPSYNVYAARKHGEAELARASQNRQVRVQEALAKYEAADYDAKAEIRRAQGVAAANKIIAESLGGPEGYLRWRYIEMLQETSAQGGHQVIYIPTEAGLPILEAGRRAQPLPRPDADKKKD</sequence>
<keyword evidence="1" id="KW-0472">Membrane</keyword>
<comment type="caution">
    <text evidence="2">The sequence shown here is derived from an EMBL/GenBank/DDBJ whole genome shotgun (WGS) entry which is preliminary data.</text>
</comment>
<name>R0ED27_CAUVI</name>
<keyword evidence="1" id="KW-1133">Transmembrane helix</keyword>
<reference evidence="2 3" key="1">
    <citation type="journal article" date="2013" name="Genome Announc.">
        <title>Draft Genome Sequence for Caulobacter sp. Strain OR37, a Bacterium Tolerant to Heavy Metals.</title>
        <authorList>
            <person name="Utturkar S.M."/>
            <person name="Bollmann A."/>
            <person name="Brzoska R.M."/>
            <person name="Klingeman D.M."/>
            <person name="Epstein S.E."/>
            <person name="Palumbo A.V."/>
            <person name="Brown S.D."/>
        </authorList>
    </citation>
    <scope>NUCLEOTIDE SEQUENCE [LARGE SCALE GENOMIC DNA]</scope>
    <source>
        <strain evidence="2 3">OR37</strain>
    </source>
</reference>
<dbReference type="RefSeq" id="WP_004615772.1">
    <property type="nucleotide sequence ID" value="NZ_APMP01000002.1"/>
</dbReference>
<dbReference type="AlphaFoldDB" id="R0ED27"/>
<dbReference type="STRING" id="1292034.OR37_00657"/>
<evidence type="ECO:0000313" key="3">
    <source>
        <dbReference type="Proteomes" id="UP000013063"/>
    </source>
</evidence>
<gene>
    <name evidence="2" type="ORF">OR37_00657</name>
</gene>
<proteinExistence type="predicted"/>
<keyword evidence="3" id="KW-1185">Reference proteome</keyword>
<dbReference type="Proteomes" id="UP000013063">
    <property type="component" value="Unassembled WGS sequence"/>
</dbReference>
<evidence type="ECO:0008006" key="4">
    <source>
        <dbReference type="Google" id="ProtNLM"/>
    </source>
</evidence>
<keyword evidence="1" id="KW-0812">Transmembrane</keyword>
<evidence type="ECO:0000256" key="1">
    <source>
        <dbReference type="SAM" id="Phobius"/>
    </source>
</evidence>
<organism evidence="2 3">
    <name type="scientific">Caulobacter vibrioides OR37</name>
    <dbReference type="NCBI Taxonomy" id="1292034"/>
    <lineage>
        <taxon>Bacteria</taxon>
        <taxon>Pseudomonadati</taxon>
        <taxon>Pseudomonadota</taxon>
        <taxon>Alphaproteobacteria</taxon>
        <taxon>Caulobacterales</taxon>
        <taxon>Caulobacteraceae</taxon>
        <taxon>Caulobacter</taxon>
    </lineage>
</organism>
<dbReference type="eggNOG" id="ENOG503319W">
    <property type="taxonomic scope" value="Bacteria"/>
</dbReference>
<feature type="transmembrane region" description="Helical" evidence="1">
    <location>
        <begin position="6"/>
        <end position="26"/>
    </location>
</feature>
<dbReference type="PATRIC" id="fig|1292034.3.peg.655"/>
<dbReference type="EMBL" id="APMP01000002">
    <property type="protein sequence ID" value="ENZ83358.1"/>
    <property type="molecule type" value="Genomic_DNA"/>
</dbReference>
<dbReference type="OrthoDB" id="9034933at2"/>
<accession>R0ED27</accession>